<reference evidence="3 4" key="1">
    <citation type="submission" date="2023-07" db="EMBL/GenBank/DDBJ databases">
        <title>Sorghum-associated microbial communities from plants grown in Nebraska, USA.</title>
        <authorList>
            <person name="Schachtman D."/>
        </authorList>
    </citation>
    <scope>NUCLEOTIDE SEQUENCE [LARGE SCALE GENOMIC DNA]</scope>
    <source>
        <strain evidence="3 4">2980</strain>
    </source>
</reference>
<dbReference type="Proteomes" id="UP001259347">
    <property type="component" value="Unassembled WGS sequence"/>
</dbReference>
<keyword evidence="1" id="KW-0472">Membrane</keyword>
<feature type="signal peptide" evidence="2">
    <location>
        <begin position="1"/>
        <end position="19"/>
    </location>
</feature>
<keyword evidence="1" id="KW-0812">Transmembrane</keyword>
<name>A0ABU1SE49_9MICO</name>
<feature type="transmembrane region" description="Helical" evidence="1">
    <location>
        <begin position="77"/>
        <end position="95"/>
    </location>
</feature>
<proteinExistence type="predicted"/>
<sequence length="182" mass="19457">MTKGSYPVLLWAIGLTATAAIFAFPAPIPGAVSLVLAVILWVVYFRSRKATEPQGTAEPEPHPTPAITPSSTRARTIIGTVVGISLVGVLIWSVASNIYRGDGSPNKHEAIIYCEDKVKERLKAPDTAKFSLESASSRSPFIVTGSVSSENSFGANLHISVGCTVTIQDENFSVRIDKLSER</sequence>
<organism evidence="3 4">
    <name type="scientific">Microbacterium resistens</name>
    <dbReference type="NCBI Taxonomy" id="156977"/>
    <lineage>
        <taxon>Bacteria</taxon>
        <taxon>Bacillati</taxon>
        <taxon>Actinomycetota</taxon>
        <taxon>Actinomycetes</taxon>
        <taxon>Micrococcales</taxon>
        <taxon>Microbacteriaceae</taxon>
        <taxon>Microbacterium</taxon>
    </lineage>
</organism>
<keyword evidence="2" id="KW-0732">Signal</keyword>
<dbReference type="RefSeq" id="WP_310021112.1">
    <property type="nucleotide sequence ID" value="NZ_JAVDUM010000010.1"/>
</dbReference>
<feature type="transmembrane region" description="Helical" evidence="1">
    <location>
        <begin position="29"/>
        <end position="45"/>
    </location>
</feature>
<accession>A0ABU1SE49</accession>
<feature type="chain" id="PRO_5046195839" description="DUF4190 domain-containing protein" evidence="2">
    <location>
        <begin position="20"/>
        <end position="182"/>
    </location>
</feature>
<comment type="caution">
    <text evidence="3">The sequence shown here is derived from an EMBL/GenBank/DDBJ whole genome shotgun (WGS) entry which is preliminary data.</text>
</comment>
<dbReference type="EMBL" id="JAVDUM010000010">
    <property type="protein sequence ID" value="MDR6867864.1"/>
    <property type="molecule type" value="Genomic_DNA"/>
</dbReference>
<evidence type="ECO:0008006" key="5">
    <source>
        <dbReference type="Google" id="ProtNLM"/>
    </source>
</evidence>
<evidence type="ECO:0000256" key="1">
    <source>
        <dbReference type="SAM" id="Phobius"/>
    </source>
</evidence>
<evidence type="ECO:0000313" key="4">
    <source>
        <dbReference type="Proteomes" id="UP001259347"/>
    </source>
</evidence>
<keyword evidence="1" id="KW-1133">Transmembrane helix</keyword>
<evidence type="ECO:0000256" key="2">
    <source>
        <dbReference type="SAM" id="SignalP"/>
    </source>
</evidence>
<gene>
    <name evidence="3" type="ORF">J2Y69_002472</name>
</gene>
<evidence type="ECO:0000313" key="3">
    <source>
        <dbReference type="EMBL" id="MDR6867864.1"/>
    </source>
</evidence>
<keyword evidence="4" id="KW-1185">Reference proteome</keyword>
<protein>
    <recommendedName>
        <fullName evidence="5">DUF4190 domain-containing protein</fullName>
    </recommendedName>
</protein>